<dbReference type="Gene3D" id="1.10.510.10">
    <property type="entry name" value="Transferase(Phosphotransferase) domain 1"/>
    <property type="match status" value="1"/>
</dbReference>
<feature type="region of interest" description="Disordered" evidence="2">
    <location>
        <begin position="332"/>
        <end position="390"/>
    </location>
</feature>
<dbReference type="OrthoDB" id="2747778at2759"/>
<dbReference type="InterPro" id="IPR011009">
    <property type="entry name" value="Kinase-like_dom_sf"/>
</dbReference>
<evidence type="ECO:0000259" key="3">
    <source>
        <dbReference type="Pfam" id="PF17667"/>
    </source>
</evidence>
<keyword evidence="5" id="KW-1185">Reference proteome</keyword>
<accession>A0A4Y9XV03</accession>
<dbReference type="AlphaFoldDB" id="A0A4Y9XV03"/>
<sequence length="390" mass="44105">DVKHISTVHAAWDVAPRGECSDSVTPTFCDDERIDSLFAPPDVRHHRARRVYRAYRLITHELGTPLWKFKNWSQVVQAIIDILEALDGAEQAGWRHRDVSVGNIMICDGHGLLIDWDACQKSAYMNCKDRTRVPDLTGTWQFISVRRLRDVSGRHDAVDDLESAFWVLLWLALNFAIHSLTPDALRNRLKAIFDDCELEDGHYRGGDGKDLLFRSELDEQLPVTFSPPGLQKILVFLHGLFRIKPPSKPDIGRFSETRAKRVLATYEQNLLDYEEDLARLKDSTHIREVLADALKNFDWLSHGPVQHALPPDHNGSQITQAWLSIRSGSIPARTIAQDPPSSSKPPASGPKVRTKMMRTGESSGSKLATSYAQVQERKRVGDRDEDGEDF</sequence>
<comment type="caution">
    <text evidence="4">The sequence shown here is derived from an EMBL/GenBank/DDBJ whole genome shotgun (WGS) entry which is preliminary data.</text>
</comment>
<organism evidence="4 5">
    <name type="scientific">Dentipellis fragilis</name>
    <dbReference type="NCBI Taxonomy" id="205917"/>
    <lineage>
        <taxon>Eukaryota</taxon>
        <taxon>Fungi</taxon>
        <taxon>Dikarya</taxon>
        <taxon>Basidiomycota</taxon>
        <taxon>Agaricomycotina</taxon>
        <taxon>Agaricomycetes</taxon>
        <taxon>Russulales</taxon>
        <taxon>Hericiaceae</taxon>
        <taxon>Dentipellis</taxon>
    </lineage>
</organism>
<gene>
    <name evidence="4" type="ORF">EVG20_g9890</name>
</gene>
<proteinExistence type="predicted"/>
<protein>
    <recommendedName>
        <fullName evidence="3">Fungal-type protein kinase domain-containing protein</fullName>
    </recommendedName>
</protein>
<dbReference type="Pfam" id="PF17667">
    <property type="entry name" value="Pkinase_fungal"/>
    <property type="match status" value="1"/>
</dbReference>
<feature type="coiled-coil region" evidence="1">
    <location>
        <begin position="256"/>
        <end position="283"/>
    </location>
</feature>
<feature type="domain" description="Fungal-type protein kinase" evidence="3">
    <location>
        <begin position="47"/>
        <end position="171"/>
    </location>
</feature>
<evidence type="ECO:0000313" key="5">
    <source>
        <dbReference type="Proteomes" id="UP000298327"/>
    </source>
</evidence>
<dbReference type="EMBL" id="SEOQ01001081">
    <property type="protein sequence ID" value="TFY53980.1"/>
    <property type="molecule type" value="Genomic_DNA"/>
</dbReference>
<reference evidence="4 5" key="1">
    <citation type="submission" date="2019-02" db="EMBL/GenBank/DDBJ databases">
        <title>Genome sequencing of the rare red list fungi Dentipellis fragilis.</title>
        <authorList>
            <person name="Buettner E."/>
            <person name="Kellner H."/>
        </authorList>
    </citation>
    <scope>NUCLEOTIDE SEQUENCE [LARGE SCALE GENOMIC DNA]</scope>
    <source>
        <strain evidence="4 5">DSM 105465</strain>
    </source>
</reference>
<evidence type="ECO:0000256" key="1">
    <source>
        <dbReference type="SAM" id="Coils"/>
    </source>
</evidence>
<feature type="non-terminal residue" evidence="4">
    <location>
        <position position="1"/>
    </location>
</feature>
<dbReference type="PANTHER" id="PTHR38248">
    <property type="entry name" value="FUNK1 6"/>
    <property type="match status" value="1"/>
</dbReference>
<evidence type="ECO:0000313" key="4">
    <source>
        <dbReference type="EMBL" id="TFY53980.1"/>
    </source>
</evidence>
<evidence type="ECO:0000256" key="2">
    <source>
        <dbReference type="SAM" id="MobiDB-lite"/>
    </source>
</evidence>
<dbReference type="PANTHER" id="PTHR38248:SF2">
    <property type="entry name" value="FUNK1 11"/>
    <property type="match status" value="1"/>
</dbReference>
<dbReference type="InterPro" id="IPR040976">
    <property type="entry name" value="Pkinase_fungal"/>
</dbReference>
<feature type="compositionally biased region" description="Polar residues" evidence="2">
    <location>
        <begin position="360"/>
        <end position="373"/>
    </location>
</feature>
<name>A0A4Y9XV03_9AGAM</name>
<keyword evidence="1" id="KW-0175">Coiled coil</keyword>
<dbReference type="SUPFAM" id="SSF56112">
    <property type="entry name" value="Protein kinase-like (PK-like)"/>
    <property type="match status" value="1"/>
</dbReference>
<dbReference type="Proteomes" id="UP000298327">
    <property type="component" value="Unassembled WGS sequence"/>
</dbReference>
<feature type="compositionally biased region" description="Low complexity" evidence="2">
    <location>
        <begin position="339"/>
        <end position="351"/>
    </location>
</feature>